<evidence type="ECO:0000313" key="2">
    <source>
        <dbReference type="EMBL" id="TKR95185.1"/>
    </source>
</evidence>
<keyword evidence="1" id="KW-1133">Transmembrane helix</keyword>
<keyword evidence="1" id="KW-0812">Transmembrane</keyword>
<name>A0A4V6A6M9_STECR</name>
<proteinExistence type="predicted"/>
<protein>
    <submittedName>
        <fullName evidence="2">Uncharacterized protein</fullName>
    </submittedName>
</protein>
<gene>
    <name evidence="2" type="ORF">L596_009387</name>
</gene>
<keyword evidence="1" id="KW-0472">Membrane</keyword>
<evidence type="ECO:0000313" key="3">
    <source>
        <dbReference type="Proteomes" id="UP000298663"/>
    </source>
</evidence>
<keyword evidence="3" id="KW-1185">Reference proteome</keyword>
<dbReference type="AlphaFoldDB" id="A0A4V6A6M9"/>
<feature type="transmembrane region" description="Helical" evidence="1">
    <location>
        <begin position="24"/>
        <end position="47"/>
    </location>
</feature>
<evidence type="ECO:0000256" key="1">
    <source>
        <dbReference type="SAM" id="Phobius"/>
    </source>
</evidence>
<reference evidence="2 3" key="1">
    <citation type="journal article" date="2015" name="Genome Biol.">
        <title>Comparative genomics of Steinernema reveals deeply conserved gene regulatory networks.</title>
        <authorList>
            <person name="Dillman A.R."/>
            <person name="Macchietto M."/>
            <person name="Porter C.F."/>
            <person name="Rogers A."/>
            <person name="Williams B."/>
            <person name="Antoshechkin I."/>
            <person name="Lee M.M."/>
            <person name="Goodwin Z."/>
            <person name="Lu X."/>
            <person name="Lewis E.E."/>
            <person name="Goodrich-Blair H."/>
            <person name="Stock S.P."/>
            <person name="Adams B.J."/>
            <person name="Sternberg P.W."/>
            <person name="Mortazavi A."/>
        </authorList>
    </citation>
    <scope>NUCLEOTIDE SEQUENCE [LARGE SCALE GENOMIC DNA]</scope>
    <source>
        <strain evidence="2 3">ALL</strain>
    </source>
</reference>
<sequence length="101" mass="11993">MRSREQNCYHLRPTVRLERDSKTYGFHALFTLTRFFVLYNMLQFGVIDKRCSKSRFGKWTTEERFSRRVGEELGNGVDKRKGNKVHGSLVQCMNSSRRRKA</sequence>
<dbReference type="Proteomes" id="UP000298663">
    <property type="component" value="Unassembled WGS sequence"/>
</dbReference>
<reference evidence="2 3" key="2">
    <citation type="journal article" date="2019" name="G3 (Bethesda)">
        <title>Hybrid Assembly of the Genome of the Entomopathogenic Nematode Steinernema carpocapsae Identifies the X-Chromosome.</title>
        <authorList>
            <person name="Serra L."/>
            <person name="Macchietto M."/>
            <person name="Macias-Munoz A."/>
            <person name="McGill C.J."/>
            <person name="Rodriguez I.M."/>
            <person name="Rodriguez B."/>
            <person name="Murad R."/>
            <person name="Mortazavi A."/>
        </authorList>
    </citation>
    <scope>NUCLEOTIDE SEQUENCE [LARGE SCALE GENOMIC DNA]</scope>
    <source>
        <strain evidence="2 3">ALL</strain>
    </source>
</reference>
<comment type="caution">
    <text evidence="2">The sequence shown here is derived from an EMBL/GenBank/DDBJ whole genome shotgun (WGS) entry which is preliminary data.</text>
</comment>
<accession>A0A4V6A6M9</accession>
<dbReference type="EMBL" id="AZBU02000002">
    <property type="protein sequence ID" value="TKR95185.1"/>
    <property type="molecule type" value="Genomic_DNA"/>
</dbReference>
<organism evidence="2 3">
    <name type="scientific">Steinernema carpocapsae</name>
    <name type="common">Entomopathogenic nematode</name>
    <dbReference type="NCBI Taxonomy" id="34508"/>
    <lineage>
        <taxon>Eukaryota</taxon>
        <taxon>Metazoa</taxon>
        <taxon>Ecdysozoa</taxon>
        <taxon>Nematoda</taxon>
        <taxon>Chromadorea</taxon>
        <taxon>Rhabditida</taxon>
        <taxon>Tylenchina</taxon>
        <taxon>Panagrolaimomorpha</taxon>
        <taxon>Strongyloidoidea</taxon>
        <taxon>Steinernematidae</taxon>
        <taxon>Steinernema</taxon>
    </lineage>
</organism>